<proteinExistence type="predicted"/>
<dbReference type="PANTHER" id="PTHR30328:SF54">
    <property type="entry name" value="HTH-TYPE TRANSCRIPTIONAL REPRESSOR SCO4008"/>
    <property type="match status" value="1"/>
</dbReference>
<feature type="DNA-binding region" description="H-T-H motif" evidence="2">
    <location>
        <begin position="55"/>
        <end position="74"/>
    </location>
</feature>
<evidence type="ECO:0000313" key="5">
    <source>
        <dbReference type="Proteomes" id="UP000002357"/>
    </source>
</evidence>
<name>E2Q0G7_STRCL</name>
<keyword evidence="1 2" id="KW-0238">DNA-binding</keyword>
<keyword evidence="5" id="KW-1185">Reference proteome</keyword>
<gene>
    <name evidence="4" type="ORF">SCLAV_5443</name>
</gene>
<dbReference type="Proteomes" id="UP000002357">
    <property type="component" value="Chromosome"/>
</dbReference>
<dbReference type="PROSITE" id="PS50977">
    <property type="entry name" value="HTH_TETR_2"/>
    <property type="match status" value="1"/>
</dbReference>
<dbReference type="Gene3D" id="1.10.357.10">
    <property type="entry name" value="Tetracycline Repressor, domain 2"/>
    <property type="match status" value="1"/>
</dbReference>
<dbReference type="STRING" id="1901.BB341_01320"/>
<dbReference type="InterPro" id="IPR050109">
    <property type="entry name" value="HTH-type_TetR-like_transc_reg"/>
</dbReference>
<dbReference type="eggNOG" id="COG1309">
    <property type="taxonomic scope" value="Bacteria"/>
</dbReference>
<dbReference type="Pfam" id="PF00440">
    <property type="entry name" value="TetR_N"/>
    <property type="match status" value="1"/>
</dbReference>
<dbReference type="PANTHER" id="PTHR30328">
    <property type="entry name" value="TRANSCRIPTIONAL REPRESSOR"/>
    <property type="match status" value="1"/>
</dbReference>
<dbReference type="InterPro" id="IPR001647">
    <property type="entry name" value="HTH_TetR"/>
</dbReference>
<dbReference type="EMBL" id="CM000913">
    <property type="protein sequence ID" value="EFG10510.1"/>
    <property type="molecule type" value="Genomic_DNA"/>
</dbReference>
<evidence type="ECO:0000256" key="2">
    <source>
        <dbReference type="PROSITE-ProRule" id="PRU00335"/>
    </source>
</evidence>
<protein>
    <submittedName>
        <fullName evidence="4">Transcriptional regulator</fullName>
    </submittedName>
</protein>
<dbReference type="PRINTS" id="PR00455">
    <property type="entry name" value="HTHTETR"/>
</dbReference>
<dbReference type="GO" id="GO:0006355">
    <property type="term" value="P:regulation of DNA-templated transcription"/>
    <property type="evidence" value="ECO:0007669"/>
    <property type="project" value="UniProtKB-ARBA"/>
</dbReference>
<sequence>MFSSSGCCGYLETRDRRRGAHMVRLTRAQQQERTRAAVLAAAREEFTEHGYAEAKIDLIAERAELTRGAVYANFPSKRALYLAVLIDTAERQDTAGGAVLPPASTAEALGAFARSRLEGLPLAGDGPTVRQGRLHSPAGVFDEAPLRGALAQVTRLEALLLALALESGAPAAPAVGGVPGTGGGADIDGGPGAGADGPRVRRVRLAELVLRMVSGPGAPLDAVFDVGDPFDVAHACAHLAGLDLADAWNPAHLPYVTPARLCRDRWHPPEESTDLLTGRRVGFGGDGVIALLGTGRLGAAEEAVRSALPDDRVTVVVVTDDPAEAGRLVRLRVGDVTRCLRRVFPPEALPRLRLILDDRGLFAPALGLPGTDDGTEYAVRVRRGTVVARAGGRGAAHAAATAAVPAVFPGART</sequence>
<organism evidence="4 5">
    <name type="scientific">Streptomyces clavuligerus</name>
    <dbReference type="NCBI Taxonomy" id="1901"/>
    <lineage>
        <taxon>Bacteria</taxon>
        <taxon>Bacillati</taxon>
        <taxon>Actinomycetota</taxon>
        <taxon>Actinomycetes</taxon>
        <taxon>Kitasatosporales</taxon>
        <taxon>Streptomycetaceae</taxon>
        <taxon>Streptomyces</taxon>
    </lineage>
</organism>
<accession>E2Q0G7</accession>
<dbReference type="InterPro" id="IPR009057">
    <property type="entry name" value="Homeodomain-like_sf"/>
</dbReference>
<evidence type="ECO:0000259" key="3">
    <source>
        <dbReference type="PROSITE" id="PS50977"/>
    </source>
</evidence>
<dbReference type="SUPFAM" id="SSF46689">
    <property type="entry name" value="Homeodomain-like"/>
    <property type="match status" value="1"/>
</dbReference>
<evidence type="ECO:0000313" key="4">
    <source>
        <dbReference type="EMBL" id="EFG10510.1"/>
    </source>
</evidence>
<reference evidence="4 5" key="1">
    <citation type="journal article" date="2010" name="Genome Biol. Evol.">
        <title>The sequence of a 1.8-mb bacterial linear plasmid reveals a rich evolutionary reservoir of secondary metabolic pathways.</title>
        <authorList>
            <person name="Medema M.H."/>
            <person name="Trefzer A."/>
            <person name="Kovalchuk A."/>
            <person name="van den Berg M."/>
            <person name="Mueller U."/>
            <person name="Heijne W."/>
            <person name="Wu L."/>
            <person name="Alam M.T."/>
            <person name="Ronning C.M."/>
            <person name="Nierman W.C."/>
            <person name="Bovenberg R.A.L."/>
            <person name="Breitling R."/>
            <person name="Takano E."/>
        </authorList>
    </citation>
    <scope>NUCLEOTIDE SEQUENCE [LARGE SCALE GENOMIC DNA]</scope>
    <source>
        <strain evidence="5">ATCC 27064 / DSM 738 / JCM 4710 / NBRC 13307 / NCIMB 12785 / NRRL 3585 / VKM Ac-602</strain>
    </source>
</reference>
<evidence type="ECO:0000256" key="1">
    <source>
        <dbReference type="ARBA" id="ARBA00023125"/>
    </source>
</evidence>
<dbReference type="AlphaFoldDB" id="E2Q0G7"/>
<dbReference type="GO" id="GO:0003677">
    <property type="term" value="F:DNA binding"/>
    <property type="evidence" value="ECO:0007669"/>
    <property type="project" value="UniProtKB-UniRule"/>
</dbReference>
<feature type="domain" description="HTH tetR-type" evidence="3">
    <location>
        <begin position="32"/>
        <end position="92"/>
    </location>
</feature>